<feature type="region of interest" description="Disordered" evidence="1">
    <location>
        <begin position="74"/>
        <end position="109"/>
    </location>
</feature>
<feature type="region of interest" description="Disordered" evidence="1">
    <location>
        <begin position="1"/>
        <end position="43"/>
    </location>
</feature>
<keyword evidence="2" id="KW-1133">Transmembrane helix</keyword>
<name>A0ABP8EPH0_9MICO</name>
<proteinExistence type="predicted"/>
<dbReference type="Proteomes" id="UP001499841">
    <property type="component" value="Unassembled WGS sequence"/>
</dbReference>
<gene>
    <name evidence="3" type="ORF">GCM10022262_02240</name>
</gene>
<organism evidence="3 4">
    <name type="scientific">Georgenia daeguensis</name>
    <dbReference type="NCBI Taxonomy" id="908355"/>
    <lineage>
        <taxon>Bacteria</taxon>
        <taxon>Bacillati</taxon>
        <taxon>Actinomycetota</taxon>
        <taxon>Actinomycetes</taxon>
        <taxon>Micrococcales</taxon>
        <taxon>Bogoriellaceae</taxon>
        <taxon>Georgenia</taxon>
    </lineage>
</organism>
<evidence type="ECO:0000256" key="2">
    <source>
        <dbReference type="SAM" id="Phobius"/>
    </source>
</evidence>
<reference evidence="4" key="1">
    <citation type="journal article" date="2019" name="Int. J. Syst. Evol. Microbiol.">
        <title>The Global Catalogue of Microorganisms (GCM) 10K type strain sequencing project: providing services to taxonomists for standard genome sequencing and annotation.</title>
        <authorList>
            <consortium name="The Broad Institute Genomics Platform"/>
            <consortium name="The Broad Institute Genome Sequencing Center for Infectious Disease"/>
            <person name="Wu L."/>
            <person name="Ma J."/>
        </authorList>
    </citation>
    <scope>NUCLEOTIDE SEQUENCE [LARGE SCALE GENOMIC DNA]</scope>
    <source>
        <strain evidence="4">JCM 17459</strain>
    </source>
</reference>
<accession>A0ABP8EPH0</accession>
<evidence type="ECO:0000313" key="4">
    <source>
        <dbReference type="Proteomes" id="UP001499841"/>
    </source>
</evidence>
<keyword evidence="2" id="KW-0472">Membrane</keyword>
<dbReference type="RefSeq" id="WP_345036669.1">
    <property type="nucleotide sequence ID" value="NZ_BAABBA010000001.1"/>
</dbReference>
<comment type="caution">
    <text evidence="3">The sequence shown here is derived from an EMBL/GenBank/DDBJ whole genome shotgun (WGS) entry which is preliminary data.</text>
</comment>
<evidence type="ECO:0000313" key="3">
    <source>
        <dbReference type="EMBL" id="GAA4285865.1"/>
    </source>
</evidence>
<keyword evidence="2" id="KW-0812">Transmembrane</keyword>
<keyword evidence="4" id="KW-1185">Reference proteome</keyword>
<feature type="transmembrane region" description="Helical" evidence="2">
    <location>
        <begin position="46"/>
        <end position="66"/>
    </location>
</feature>
<feature type="compositionally biased region" description="Basic and acidic residues" evidence="1">
    <location>
        <begin position="1"/>
        <end position="15"/>
    </location>
</feature>
<feature type="compositionally biased region" description="Basic and acidic residues" evidence="1">
    <location>
        <begin position="24"/>
        <end position="43"/>
    </location>
</feature>
<sequence length="445" mass="47413">MDRIEELMRAADPAREAPATPPFRRADVLRRPASEARRRGARRDHLAVWGAAVGVAAALGGGLLLAHQWRATPQLPAPPASTTSDGASEETPSPTPTPSGSVAPTTELPNGLVPAHDDVWFDDSAACRALEVGSVVGPGSDGRPAGYLEGEPWQFPVTGCVDDMAGLLLSDRWFFESGIDDAVLGILVARWDGDMWALEGARDQDGGATVTPYQSWPMLARYHLPGDPSPEERMAAQYAELGVDQVTGERLLGRQEVAWTYPTPAQAWTPGAAGPVEFSWRDDAAWAHRAYTADGTLPSSSSESSSGAATAMDVIEFYDPRSKRVATLMVSPDGEDLACEVPDVTYRMEGRAATSLESSDGPLAVALVTAPEVLGPEVTLTMLVPASAPGTGQWCDLPREHAVGDVVVRLSGAEYQFGSEEERAQYLASQEFADVVRLAQSFTID</sequence>
<protein>
    <submittedName>
        <fullName evidence="3">Uncharacterized protein</fullName>
    </submittedName>
</protein>
<dbReference type="EMBL" id="BAABBA010000001">
    <property type="protein sequence ID" value="GAA4285865.1"/>
    <property type="molecule type" value="Genomic_DNA"/>
</dbReference>
<evidence type="ECO:0000256" key="1">
    <source>
        <dbReference type="SAM" id="MobiDB-lite"/>
    </source>
</evidence>